<name>A0A0F8ZSD0_9ZZZZ</name>
<evidence type="ECO:0000313" key="1">
    <source>
        <dbReference type="EMBL" id="KKK96777.1"/>
    </source>
</evidence>
<reference evidence="1" key="1">
    <citation type="journal article" date="2015" name="Nature">
        <title>Complex archaea that bridge the gap between prokaryotes and eukaryotes.</title>
        <authorList>
            <person name="Spang A."/>
            <person name="Saw J.H."/>
            <person name="Jorgensen S.L."/>
            <person name="Zaremba-Niedzwiedzka K."/>
            <person name="Martijn J."/>
            <person name="Lind A.E."/>
            <person name="van Eijk R."/>
            <person name="Schleper C."/>
            <person name="Guy L."/>
            <person name="Ettema T.J."/>
        </authorList>
    </citation>
    <scope>NUCLEOTIDE SEQUENCE</scope>
</reference>
<dbReference type="EMBL" id="LAZR01046333">
    <property type="protein sequence ID" value="KKK96777.1"/>
    <property type="molecule type" value="Genomic_DNA"/>
</dbReference>
<organism evidence="1">
    <name type="scientific">marine sediment metagenome</name>
    <dbReference type="NCBI Taxonomy" id="412755"/>
    <lineage>
        <taxon>unclassified sequences</taxon>
        <taxon>metagenomes</taxon>
        <taxon>ecological metagenomes</taxon>
    </lineage>
</organism>
<comment type="caution">
    <text evidence="1">The sequence shown here is derived from an EMBL/GenBank/DDBJ whole genome shotgun (WGS) entry which is preliminary data.</text>
</comment>
<proteinExistence type="predicted"/>
<accession>A0A0F8ZSD0</accession>
<feature type="non-terminal residue" evidence="1">
    <location>
        <position position="1"/>
    </location>
</feature>
<dbReference type="AlphaFoldDB" id="A0A0F8ZSD0"/>
<gene>
    <name evidence="1" type="ORF">LCGC14_2659360</name>
</gene>
<sequence length="335" mass="34372">WNGSIWVAFTPIDGTNGFRSTGAHIVSWDLTDISAWAVDGNTEYTIRVKRTKDNLNTTPVGSQVQIASSTIFSLDKNGNLNVNTGDFAGDVTMASGAQVITDVGSNTAPGIVISNTNTGFYSNATDTISVTVNGVLRWNLSGGLIDGANTIGPRLLNEASSTVNPTFVPDRSESGSGIGGTANNVSIIAEDVEGLRVTSTTTQITGGALNGEFLNVKSVTASAAFDSDGNTHTFTNLIPAGALVFGVGTRITETIVGATTVQVGDGADADLWGESADVAVDTTTDFSDYTSAAAVPVLYVSAQSVVITAVGGAADFSDGTMRVTAHYISNTPPAQ</sequence>
<protein>
    <submittedName>
        <fullName evidence="1">Uncharacterized protein</fullName>
    </submittedName>
</protein>